<keyword evidence="4" id="KW-1185">Reference proteome</keyword>
<name>A0AAN8VB68_9MAGN</name>
<reference evidence="3 4" key="1">
    <citation type="submission" date="2023-12" db="EMBL/GenBank/DDBJ databases">
        <title>A high-quality genome assembly for Dillenia turbinata (Dilleniales).</title>
        <authorList>
            <person name="Chanderbali A."/>
        </authorList>
    </citation>
    <scope>NUCLEOTIDE SEQUENCE [LARGE SCALE GENOMIC DNA]</scope>
    <source>
        <strain evidence="3">LSX21</strain>
        <tissue evidence="3">Leaf</tissue>
    </source>
</reference>
<dbReference type="InterPro" id="IPR027942">
    <property type="entry name" value="SEO_N"/>
</dbReference>
<dbReference type="Proteomes" id="UP001370490">
    <property type="component" value="Unassembled WGS sequence"/>
</dbReference>
<dbReference type="AlphaFoldDB" id="A0AAN8VB68"/>
<gene>
    <name evidence="3" type="ORF">RJ641_002718</name>
</gene>
<organism evidence="3 4">
    <name type="scientific">Dillenia turbinata</name>
    <dbReference type="NCBI Taxonomy" id="194707"/>
    <lineage>
        <taxon>Eukaryota</taxon>
        <taxon>Viridiplantae</taxon>
        <taxon>Streptophyta</taxon>
        <taxon>Embryophyta</taxon>
        <taxon>Tracheophyta</taxon>
        <taxon>Spermatophyta</taxon>
        <taxon>Magnoliopsida</taxon>
        <taxon>eudicotyledons</taxon>
        <taxon>Gunneridae</taxon>
        <taxon>Pentapetalae</taxon>
        <taxon>Dilleniales</taxon>
        <taxon>Dilleniaceae</taxon>
        <taxon>Dillenia</taxon>
    </lineage>
</organism>
<sequence length="644" mass="73340">MSCSFAIHQSQSPPVIKNYILIKKILLTHDPDGRHLDSQRLLHAVEKIMLYASTPDVSVSGLNVDTIAMNYPTNIEILGIQESLGQTIYKISNEILHKHSGNTDIHARVMILFELLGSYRWDAKVVLVLAAFATSYGEFWLILQIYPANKLAASVAVLKHLPRDLKTLKPRFKALMLLVKAMVDVTKSLIKFEYLPLQHIKLDNELLGFTKSVIYTATYWIIRSAFVCASTITELMNMKHDQTLDSMSNFYLRNLSSIAVTAWELSSLAYNISSIGDSLRVQVDFCCQQTELKLHQRLSSLFNETYVDNQEVLQMLVALRDGLTLKDGFSSKLGISDLKNKVVIVVVSKPDILPLERLFFLVQRTSDLPSNKEERKYEIFWIPVSTSETWNDAEERNFEYLSNSLPWYSILQPWSLNSEIVNYIKQEWNFKDESIMVVLDPQGKITNLNAIDMLLTWGAAKACPFSTSREKQLWEQEKWTIRFMVDEIDSLLTMQIEQGRNLCIYGSKDMEWINSFWLRLVSMRRSLSKSHLILQDVSSLLDLDDNDKGWAVMGKGSSTDLVKLRGAEVMECMDMFSKWVNNVGRLGLAGAIRTAIEPHFAGPCSHTNVVTYNEGSSEETSICARCKRLMEKVVLYKCEGGEAE</sequence>
<dbReference type="InterPro" id="IPR039299">
    <property type="entry name" value="SEOA"/>
</dbReference>
<comment type="caution">
    <text evidence="3">The sequence shown here is derived from an EMBL/GenBank/DDBJ whole genome shotgun (WGS) entry which is preliminary data.</text>
</comment>
<dbReference type="Pfam" id="PF14576">
    <property type="entry name" value="SEO_N"/>
    <property type="match status" value="1"/>
</dbReference>
<dbReference type="Pfam" id="PF14577">
    <property type="entry name" value="SEO_C"/>
    <property type="match status" value="1"/>
</dbReference>
<dbReference type="GO" id="GO:0010088">
    <property type="term" value="P:phloem development"/>
    <property type="evidence" value="ECO:0007669"/>
    <property type="project" value="InterPro"/>
</dbReference>
<dbReference type="InterPro" id="IPR027944">
    <property type="entry name" value="SEO_C"/>
</dbReference>
<dbReference type="EMBL" id="JBAMMX010000011">
    <property type="protein sequence ID" value="KAK6930925.1"/>
    <property type="molecule type" value="Genomic_DNA"/>
</dbReference>
<feature type="domain" description="Sieve element occlusion N-terminal" evidence="1">
    <location>
        <begin position="20"/>
        <end position="305"/>
    </location>
</feature>
<dbReference type="PANTHER" id="PTHR33232">
    <property type="entry name" value="PROTEIN SIEVE ELEMENT OCCLUSION B-LIKE"/>
    <property type="match status" value="1"/>
</dbReference>
<protein>
    <submittedName>
        <fullName evidence="3">Sieve element occlusion, C-terminal</fullName>
    </submittedName>
</protein>
<evidence type="ECO:0000313" key="4">
    <source>
        <dbReference type="Proteomes" id="UP001370490"/>
    </source>
</evidence>
<dbReference type="PANTHER" id="PTHR33232:SF11">
    <property type="entry name" value="PROTEIN SIEVE ELEMENT OCCLUSION C"/>
    <property type="match status" value="1"/>
</dbReference>
<evidence type="ECO:0000259" key="2">
    <source>
        <dbReference type="Pfam" id="PF14577"/>
    </source>
</evidence>
<evidence type="ECO:0000259" key="1">
    <source>
        <dbReference type="Pfam" id="PF14576"/>
    </source>
</evidence>
<proteinExistence type="predicted"/>
<feature type="domain" description="Sieve element occlusion C-terminal" evidence="2">
    <location>
        <begin position="516"/>
        <end position="639"/>
    </location>
</feature>
<evidence type="ECO:0000313" key="3">
    <source>
        <dbReference type="EMBL" id="KAK6930925.1"/>
    </source>
</evidence>
<accession>A0AAN8VB68</accession>